<dbReference type="Pfam" id="PF04715">
    <property type="entry name" value="Anth_synt_I_N"/>
    <property type="match status" value="1"/>
</dbReference>
<protein>
    <recommendedName>
        <fullName evidence="1">Anthranilate synthase component I N-terminal domain-containing protein</fullName>
    </recommendedName>
</protein>
<proteinExistence type="predicted"/>
<evidence type="ECO:0000313" key="3">
    <source>
        <dbReference type="Proteomes" id="UP001268610"/>
    </source>
</evidence>
<reference evidence="2" key="1">
    <citation type="submission" date="2023-04" db="EMBL/GenBank/DDBJ databases">
        <title>Genomic characterization of faba bean (Vicia faba) microsymbionts in Mexican soils.</title>
        <authorList>
            <person name="Rivera Orduna F.N."/>
            <person name="Guevara-Luna J."/>
            <person name="Yan J."/>
            <person name="Arroyo-Herrera I."/>
            <person name="Li Y."/>
            <person name="Vasquez-Murrieta M.S."/>
            <person name="Wang E.T."/>
        </authorList>
    </citation>
    <scope>NUCLEOTIDE SEQUENCE</scope>
    <source>
        <strain evidence="2">CH26</strain>
    </source>
</reference>
<feature type="non-terminal residue" evidence="2">
    <location>
        <position position="149"/>
    </location>
</feature>
<dbReference type="Proteomes" id="UP001268610">
    <property type="component" value="Unassembled WGS sequence"/>
</dbReference>
<evidence type="ECO:0000259" key="1">
    <source>
        <dbReference type="Pfam" id="PF04715"/>
    </source>
</evidence>
<name>A0AAJ2H2G4_9HYPH</name>
<gene>
    <name evidence="2" type="ORF">RJJ65_34975</name>
</gene>
<dbReference type="AlphaFoldDB" id="A0AAJ2H2G4"/>
<dbReference type="RefSeq" id="WP_310865931.1">
    <property type="nucleotide sequence ID" value="NZ_JAVLSF010000148.1"/>
</dbReference>
<feature type="domain" description="Anthranilate synthase component I N-terminal" evidence="1">
    <location>
        <begin position="82"/>
        <end position="138"/>
    </location>
</feature>
<accession>A0AAJ2H2G4</accession>
<organism evidence="2 3">
    <name type="scientific">Rhizobium hidalgonense</name>
    <dbReference type="NCBI Taxonomy" id="1538159"/>
    <lineage>
        <taxon>Bacteria</taxon>
        <taxon>Pseudomonadati</taxon>
        <taxon>Pseudomonadota</taxon>
        <taxon>Alphaproteobacteria</taxon>
        <taxon>Hyphomicrobiales</taxon>
        <taxon>Rhizobiaceae</taxon>
        <taxon>Rhizobium/Agrobacterium group</taxon>
        <taxon>Rhizobium</taxon>
    </lineage>
</organism>
<dbReference type="EMBL" id="JAVLSF010000148">
    <property type="protein sequence ID" value="MDR9777739.1"/>
    <property type="molecule type" value="Genomic_DNA"/>
</dbReference>
<dbReference type="InterPro" id="IPR006805">
    <property type="entry name" value="Anth_synth_I_N"/>
</dbReference>
<evidence type="ECO:0000313" key="2">
    <source>
        <dbReference type="EMBL" id="MDR9777739.1"/>
    </source>
</evidence>
<comment type="caution">
    <text evidence="2">The sequence shown here is derived from an EMBL/GenBank/DDBJ whole genome shotgun (WGS) entry which is preliminary data.</text>
</comment>
<sequence>MNIFSSLQDVSGLIWMKDNYQNIIGLLPKWQCIALDNQRTLMLERTLLLDRRGLVYQTHSTDLLFADCVKQAWQKATQHARVDNITSTSTEKTQPKGGFSGGLMGFVGYDYAASQHIDLKHQQHTQAPHAMLGNYDIFLKQVADGWELY</sequence>